<dbReference type="EMBL" id="CAADFI010000583">
    <property type="protein sequence ID" value="VFK05411.1"/>
    <property type="molecule type" value="Genomic_DNA"/>
</dbReference>
<organism evidence="2">
    <name type="scientific">Candidatus Kentrum eta</name>
    <dbReference type="NCBI Taxonomy" id="2126337"/>
    <lineage>
        <taxon>Bacteria</taxon>
        <taxon>Pseudomonadati</taxon>
        <taxon>Pseudomonadota</taxon>
        <taxon>Gammaproteobacteria</taxon>
        <taxon>Candidatus Kentrum</taxon>
    </lineage>
</organism>
<dbReference type="GO" id="GO:0006313">
    <property type="term" value="P:DNA transposition"/>
    <property type="evidence" value="ECO:0007669"/>
    <property type="project" value="InterPro"/>
</dbReference>
<accession>A0A450VKY8</accession>
<dbReference type="Pfam" id="PF02371">
    <property type="entry name" value="Transposase_20"/>
    <property type="match status" value="1"/>
</dbReference>
<dbReference type="PANTHER" id="PTHR33055:SF3">
    <property type="entry name" value="PUTATIVE TRANSPOSASE FOR IS117-RELATED"/>
    <property type="match status" value="1"/>
</dbReference>
<proteinExistence type="predicted"/>
<evidence type="ECO:0000313" key="2">
    <source>
        <dbReference type="EMBL" id="VFK05411.1"/>
    </source>
</evidence>
<dbReference type="AlphaFoldDB" id="A0A450VKY8"/>
<protein>
    <submittedName>
        <fullName evidence="2">Transposase</fullName>
    </submittedName>
</protein>
<dbReference type="EMBL" id="CAADFJ010000595">
    <property type="protein sequence ID" value="VFK09309.1"/>
    <property type="molecule type" value="Genomic_DNA"/>
</dbReference>
<dbReference type="GO" id="GO:0003677">
    <property type="term" value="F:DNA binding"/>
    <property type="evidence" value="ECO:0007669"/>
    <property type="project" value="InterPro"/>
</dbReference>
<name>A0A450VKY8_9GAMM</name>
<feature type="domain" description="Transposase IS116/IS110/IS902 C-terminal" evidence="1">
    <location>
        <begin position="113"/>
        <end position="195"/>
    </location>
</feature>
<dbReference type="InterPro" id="IPR047650">
    <property type="entry name" value="Transpos_IS110"/>
</dbReference>
<dbReference type="GO" id="GO:0004803">
    <property type="term" value="F:transposase activity"/>
    <property type="evidence" value="ECO:0007669"/>
    <property type="project" value="InterPro"/>
</dbReference>
<evidence type="ECO:0000259" key="1">
    <source>
        <dbReference type="Pfam" id="PF02371"/>
    </source>
</evidence>
<reference evidence="2" key="1">
    <citation type="submission" date="2019-02" db="EMBL/GenBank/DDBJ databases">
        <authorList>
            <person name="Gruber-Vodicka R. H."/>
            <person name="Seah K. B. B."/>
        </authorList>
    </citation>
    <scope>NUCLEOTIDE SEQUENCE</scope>
    <source>
        <strain evidence="3">BECK_SA2B12</strain>
        <strain evidence="2">BECK_SA2B20</strain>
    </source>
</reference>
<evidence type="ECO:0000313" key="3">
    <source>
        <dbReference type="EMBL" id="VFK09309.1"/>
    </source>
</evidence>
<dbReference type="PANTHER" id="PTHR33055">
    <property type="entry name" value="TRANSPOSASE FOR INSERTION SEQUENCE ELEMENT IS1111A"/>
    <property type="match status" value="1"/>
</dbReference>
<sequence>MNNSIKKGRVRVVGIDIAKQSFQLHGVEKSGQIALRKKLSRVKLTPFIANLPPCIIGMEACGGAHHWYRVFTEMGHTVHLIAPRFVKEIIHPDERIVSLEKKLELVSKQNEDCQLLLTIPGIGMLAATALVARVGNPWAFKSAREMAAWLGLVPRQHLTGGKPKLLGISKRGDKYLRRLLVHGGRSVVQTVDKHKDYRSQWIGRLEKRRGRNISAVAVAKKLFGNLQSTAAAPELRPAALRRGRKLRRVVHYNPYFRLHRALREPQSGAPPRYDANFQTASNKNARTVWAVLTKKRTYAVASA</sequence>
<gene>
    <name evidence="2" type="ORF">BECKH772B_GA0070898_105831</name>
    <name evidence="3" type="ORF">BECKH772C_GA0070978_105951</name>
</gene>
<dbReference type="InterPro" id="IPR003346">
    <property type="entry name" value="Transposase_20"/>
</dbReference>